<dbReference type="InterPro" id="IPR036188">
    <property type="entry name" value="FAD/NAD-bd_sf"/>
</dbReference>
<keyword evidence="5" id="KW-1185">Reference proteome</keyword>
<name>M2Q8M4_CERS8</name>
<evidence type="ECO:0000313" key="5">
    <source>
        <dbReference type="Proteomes" id="UP000016930"/>
    </source>
</evidence>
<dbReference type="PANTHER" id="PTHR22912">
    <property type="entry name" value="DISULFIDE OXIDOREDUCTASE"/>
    <property type="match status" value="1"/>
</dbReference>
<evidence type="ECO:0000313" key="4">
    <source>
        <dbReference type="EMBL" id="EMD33208.1"/>
    </source>
</evidence>
<dbReference type="GO" id="GO:0050660">
    <property type="term" value="F:flavin adenine dinucleotide binding"/>
    <property type="evidence" value="ECO:0007669"/>
    <property type="project" value="TreeGrafter"/>
</dbReference>
<sequence>MTAKGGKEELLVADVVLVAVGRRPVAEGLSLDKVGGEVNLNGCIVVDAQFMQGIKCISDATFRPMLAHKAEEGVSPLTHSIPPRRHWHVDGIVAVELIKMGRGHGHINYYAIPTVMYTYRKSRGSRRESRSSRRAARSTAKTNADAEGRCCTGRTNVDRQQVAAGCPDP</sequence>
<comment type="similarity">
    <text evidence="1">Belongs to the class-I pyridine nucleotide-disulfide oxidoreductase family.</text>
</comment>
<organism evidence="4 5">
    <name type="scientific">Ceriporiopsis subvermispora (strain B)</name>
    <name type="common">White-rot fungus</name>
    <name type="synonym">Gelatoporia subvermispora</name>
    <dbReference type="NCBI Taxonomy" id="914234"/>
    <lineage>
        <taxon>Eukaryota</taxon>
        <taxon>Fungi</taxon>
        <taxon>Dikarya</taxon>
        <taxon>Basidiomycota</taxon>
        <taxon>Agaricomycotina</taxon>
        <taxon>Agaricomycetes</taxon>
        <taxon>Polyporales</taxon>
        <taxon>Gelatoporiaceae</taxon>
        <taxon>Gelatoporia</taxon>
    </lineage>
</organism>
<dbReference type="AlphaFoldDB" id="M2Q8M4"/>
<protein>
    <recommendedName>
        <fullName evidence="3">FAD/NAD(P)-binding domain-containing protein</fullName>
    </recommendedName>
</protein>
<dbReference type="InterPro" id="IPR050151">
    <property type="entry name" value="Class-I_Pyr_Nuc-Dis_Oxidored"/>
</dbReference>
<dbReference type="Proteomes" id="UP000016930">
    <property type="component" value="Unassembled WGS sequence"/>
</dbReference>
<gene>
    <name evidence="4" type="ORF">CERSUDRAFT_87528</name>
</gene>
<dbReference type="Pfam" id="PF07992">
    <property type="entry name" value="Pyr_redox_2"/>
    <property type="match status" value="1"/>
</dbReference>
<dbReference type="Gene3D" id="3.50.50.60">
    <property type="entry name" value="FAD/NAD(P)-binding domain"/>
    <property type="match status" value="2"/>
</dbReference>
<dbReference type="EMBL" id="KB445807">
    <property type="protein sequence ID" value="EMD33208.1"/>
    <property type="molecule type" value="Genomic_DNA"/>
</dbReference>
<dbReference type="GO" id="GO:0004148">
    <property type="term" value="F:dihydrolipoyl dehydrogenase (NADH) activity"/>
    <property type="evidence" value="ECO:0007669"/>
    <property type="project" value="TreeGrafter"/>
</dbReference>
<dbReference type="GO" id="GO:0006103">
    <property type="term" value="P:2-oxoglutarate metabolic process"/>
    <property type="evidence" value="ECO:0007669"/>
    <property type="project" value="TreeGrafter"/>
</dbReference>
<dbReference type="STRING" id="914234.M2Q8M4"/>
<dbReference type="InterPro" id="IPR023753">
    <property type="entry name" value="FAD/NAD-binding_dom"/>
</dbReference>
<dbReference type="HOGENOM" id="CLU_1578326_0_0_1"/>
<evidence type="ECO:0000256" key="1">
    <source>
        <dbReference type="ARBA" id="ARBA00007532"/>
    </source>
</evidence>
<feature type="domain" description="FAD/NAD(P)-binding" evidence="3">
    <location>
        <begin position="4"/>
        <end position="71"/>
    </location>
</feature>
<dbReference type="GO" id="GO:0005739">
    <property type="term" value="C:mitochondrion"/>
    <property type="evidence" value="ECO:0007669"/>
    <property type="project" value="TreeGrafter"/>
</dbReference>
<proteinExistence type="inferred from homology"/>
<dbReference type="PANTHER" id="PTHR22912:SF151">
    <property type="entry name" value="DIHYDROLIPOYL DEHYDROGENASE, MITOCHONDRIAL"/>
    <property type="match status" value="1"/>
</dbReference>
<evidence type="ECO:0000256" key="2">
    <source>
        <dbReference type="SAM" id="MobiDB-lite"/>
    </source>
</evidence>
<dbReference type="SUPFAM" id="SSF51905">
    <property type="entry name" value="FAD/NAD(P)-binding domain"/>
    <property type="match status" value="1"/>
</dbReference>
<reference evidence="4 5" key="1">
    <citation type="journal article" date="2012" name="Proc. Natl. Acad. Sci. U.S.A.">
        <title>Comparative genomics of Ceriporiopsis subvermispora and Phanerochaete chrysosporium provide insight into selective ligninolysis.</title>
        <authorList>
            <person name="Fernandez-Fueyo E."/>
            <person name="Ruiz-Duenas F.J."/>
            <person name="Ferreira P."/>
            <person name="Floudas D."/>
            <person name="Hibbett D.S."/>
            <person name="Canessa P."/>
            <person name="Larrondo L.F."/>
            <person name="James T.Y."/>
            <person name="Seelenfreund D."/>
            <person name="Lobos S."/>
            <person name="Polanco R."/>
            <person name="Tello M."/>
            <person name="Honda Y."/>
            <person name="Watanabe T."/>
            <person name="Watanabe T."/>
            <person name="Ryu J.S."/>
            <person name="Kubicek C.P."/>
            <person name="Schmoll M."/>
            <person name="Gaskell J."/>
            <person name="Hammel K.E."/>
            <person name="St John F.J."/>
            <person name="Vanden Wymelenberg A."/>
            <person name="Sabat G."/>
            <person name="Splinter BonDurant S."/>
            <person name="Syed K."/>
            <person name="Yadav J.S."/>
            <person name="Doddapaneni H."/>
            <person name="Subramanian V."/>
            <person name="Lavin J.L."/>
            <person name="Oguiza J.A."/>
            <person name="Perez G."/>
            <person name="Pisabarro A.G."/>
            <person name="Ramirez L."/>
            <person name="Santoyo F."/>
            <person name="Master E."/>
            <person name="Coutinho P.M."/>
            <person name="Henrissat B."/>
            <person name="Lombard V."/>
            <person name="Magnuson J.K."/>
            <person name="Kuees U."/>
            <person name="Hori C."/>
            <person name="Igarashi K."/>
            <person name="Samejima M."/>
            <person name="Held B.W."/>
            <person name="Barry K.W."/>
            <person name="LaButti K.M."/>
            <person name="Lapidus A."/>
            <person name="Lindquist E.A."/>
            <person name="Lucas S.M."/>
            <person name="Riley R."/>
            <person name="Salamov A.A."/>
            <person name="Hoffmeister D."/>
            <person name="Schwenk D."/>
            <person name="Hadar Y."/>
            <person name="Yarden O."/>
            <person name="de Vries R.P."/>
            <person name="Wiebenga A."/>
            <person name="Stenlid J."/>
            <person name="Eastwood D."/>
            <person name="Grigoriev I.V."/>
            <person name="Berka R.M."/>
            <person name="Blanchette R.A."/>
            <person name="Kersten P."/>
            <person name="Martinez A.T."/>
            <person name="Vicuna R."/>
            <person name="Cullen D."/>
        </authorList>
    </citation>
    <scope>NUCLEOTIDE SEQUENCE [LARGE SCALE GENOMIC DNA]</scope>
    <source>
        <strain evidence="4 5">B</strain>
    </source>
</reference>
<accession>M2Q8M4</accession>
<evidence type="ECO:0000259" key="3">
    <source>
        <dbReference type="Pfam" id="PF07992"/>
    </source>
</evidence>
<dbReference type="GO" id="GO:0045252">
    <property type="term" value="C:oxoglutarate dehydrogenase complex"/>
    <property type="evidence" value="ECO:0007669"/>
    <property type="project" value="TreeGrafter"/>
</dbReference>
<feature type="region of interest" description="Disordered" evidence="2">
    <location>
        <begin position="121"/>
        <end position="169"/>
    </location>
</feature>